<name>A0ACB7Z2U2_9ERIC</name>
<evidence type="ECO:0000313" key="1">
    <source>
        <dbReference type="EMBL" id="KAH7860054.1"/>
    </source>
</evidence>
<evidence type="ECO:0000313" key="2">
    <source>
        <dbReference type="Proteomes" id="UP000828048"/>
    </source>
</evidence>
<keyword evidence="2" id="KW-1185">Reference proteome</keyword>
<accession>A0ACB7Z2U2</accession>
<dbReference type="Proteomes" id="UP000828048">
    <property type="component" value="Chromosome 4"/>
</dbReference>
<dbReference type="EMBL" id="CM037154">
    <property type="protein sequence ID" value="KAH7860054.1"/>
    <property type="molecule type" value="Genomic_DNA"/>
</dbReference>
<reference evidence="1 2" key="1">
    <citation type="journal article" date="2021" name="Hortic Res">
        <title>High-quality reference genome and annotation aids understanding of berry development for evergreen blueberry (Vaccinium darrowii).</title>
        <authorList>
            <person name="Yu J."/>
            <person name="Hulse-Kemp A.M."/>
            <person name="Babiker E."/>
            <person name="Staton M."/>
        </authorList>
    </citation>
    <scope>NUCLEOTIDE SEQUENCE [LARGE SCALE GENOMIC DNA]</scope>
    <source>
        <strain evidence="2">cv. NJ 8807/NJ 8810</strain>
        <tissue evidence="1">Young leaf</tissue>
    </source>
</reference>
<protein>
    <submittedName>
        <fullName evidence="1">Uncharacterized protein</fullName>
    </submittedName>
</protein>
<comment type="caution">
    <text evidence="1">The sequence shown here is derived from an EMBL/GenBank/DDBJ whole genome shotgun (WGS) entry which is preliminary data.</text>
</comment>
<sequence length="202" mass="24008">MRRLSRLIERMWLQKSRVRWHLKGDRNTRYFHLMAKSRQSRNSIPSVTINDPILLEDEVFKYFQNLYSEDWEIRPFFCENRGHVIDGEISSILISKFTEEEVWNAIRSCDDTVWLLTWLLHLLPSKGHLNYIFSISSSSSAWRIFWVPSLASSSAAFQRSNIGSTFFMVFEVLYGSTSFSVTAIKPRCHHQLHYLHHHLQWQ</sequence>
<proteinExistence type="predicted"/>
<organism evidence="1 2">
    <name type="scientific">Vaccinium darrowii</name>
    <dbReference type="NCBI Taxonomy" id="229202"/>
    <lineage>
        <taxon>Eukaryota</taxon>
        <taxon>Viridiplantae</taxon>
        <taxon>Streptophyta</taxon>
        <taxon>Embryophyta</taxon>
        <taxon>Tracheophyta</taxon>
        <taxon>Spermatophyta</taxon>
        <taxon>Magnoliopsida</taxon>
        <taxon>eudicotyledons</taxon>
        <taxon>Gunneridae</taxon>
        <taxon>Pentapetalae</taxon>
        <taxon>asterids</taxon>
        <taxon>Ericales</taxon>
        <taxon>Ericaceae</taxon>
        <taxon>Vaccinioideae</taxon>
        <taxon>Vaccinieae</taxon>
        <taxon>Vaccinium</taxon>
    </lineage>
</organism>
<gene>
    <name evidence="1" type="ORF">Vadar_008623</name>
</gene>